<comment type="caution">
    <text evidence="1">The sequence shown here is derived from an EMBL/GenBank/DDBJ whole genome shotgun (WGS) entry which is preliminary data.</text>
</comment>
<dbReference type="EMBL" id="LAZR01046898">
    <property type="protein sequence ID" value="KKK95466.1"/>
    <property type="molecule type" value="Genomic_DNA"/>
</dbReference>
<reference evidence="1" key="1">
    <citation type="journal article" date="2015" name="Nature">
        <title>Complex archaea that bridge the gap between prokaryotes and eukaryotes.</title>
        <authorList>
            <person name="Spang A."/>
            <person name="Saw J.H."/>
            <person name="Jorgensen S.L."/>
            <person name="Zaremba-Niedzwiedzka K."/>
            <person name="Martijn J."/>
            <person name="Lind A.E."/>
            <person name="van Eijk R."/>
            <person name="Schleper C."/>
            <person name="Guy L."/>
            <person name="Ettema T.J."/>
        </authorList>
    </citation>
    <scope>NUCLEOTIDE SEQUENCE</scope>
</reference>
<proteinExistence type="predicted"/>
<accession>A0A0F9CFN2</accession>
<organism evidence="1">
    <name type="scientific">marine sediment metagenome</name>
    <dbReference type="NCBI Taxonomy" id="412755"/>
    <lineage>
        <taxon>unclassified sequences</taxon>
        <taxon>metagenomes</taxon>
        <taxon>ecological metagenomes</taxon>
    </lineage>
</organism>
<dbReference type="AlphaFoldDB" id="A0A0F9CFN2"/>
<evidence type="ECO:0000313" key="1">
    <source>
        <dbReference type="EMBL" id="KKK95466.1"/>
    </source>
</evidence>
<gene>
    <name evidence="1" type="ORF">LCGC14_2672510</name>
</gene>
<protein>
    <submittedName>
        <fullName evidence="1">Uncharacterized protein</fullName>
    </submittedName>
</protein>
<name>A0A0F9CFN2_9ZZZZ</name>
<sequence length="85" mass="9474">MIRLRDLLEHTDQRSVKTLWGTAWIAARPELGPLVWRFRDAWAVLTGRADAFTWPDPSDRSSWCSVVDDSVITVDSDASTEAGAA</sequence>